<dbReference type="Gene3D" id="2.40.50.100">
    <property type="match status" value="1"/>
</dbReference>
<keyword evidence="3" id="KW-0812">Transmembrane</keyword>
<evidence type="ECO:0000256" key="2">
    <source>
        <dbReference type="ARBA" id="ARBA00023054"/>
    </source>
</evidence>
<sequence length="447" mass="49291">MATSTAPDLNWPLLVSLQQQALTATDSQTLSFTIANDTWHLVSYRQALVFVNDALERPRLRAVSGLISVLDDTPFTLWAGQVGAHLARVAATQSAVFTAHDLPDALHADWGEWWEAHALYQPLLTPAGQMLGAVIYVRDAPWTAPERDALTQLHVQYAYCLAHVQRRIGLLARWRAQRWRMLWWGVLALLLVGVAAIPVRLSALAPGEIIALQSEVVAAPMEGVIRNVHVRPNQPVSAGQRLFSLDDTTLRNRLDIAREALAVAETEALKAEQKAFDHFDSKAELAALRGHVREKQAEVLYIEALLGRVEITAPHAGVLIYGDPNDWLGKPVVTGERIAQLAQPNALGVLIWLPVNDAIALQLGALIRVYLQVSPLDALEAELIQTSYQATLSPEGIAAYRLRGRLQTAEPVHIGLRGVAKIYGESQPLLYWILRRPLGALRQWVGI</sequence>
<keyword evidence="3" id="KW-0472">Membrane</keyword>
<dbReference type="OrthoDB" id="9806939at2"/>
<organism evidence="4 5">
    <name type="scientific">Allochromatium warmingii</name>
    <name type="common">Chromatium warmingii</name>
    <dbReference type="NCBI Taxonomy" id="61595"/>
    <lineage>
        <taxon>Bacteria</taxon>
        <taxon>Pseudomonadati</taxon>
        <taxon>Pseudomonadota</taxon>
        <taxon>Gammaproteobacteria</taxon>
        <taxon>Chromatiales</taxon>
        <taxon>Chromatiaceae</taxon>
        <taxon>Allochromatium</taxon>
    </lineage>
</organism>
<evidence type="ECO:0000313" key="4">
    <source>
        <dbReference type="EMBL" id="SDY03850.1"/>
    </source>
</evidence>
<dbReference type="Proteomes" id="UP000198672">
    <property type="component" value="Unassembled WGS sequence"/>
</dbReference>
<keyword evidence="5" id="KW-1185">Reference proteome</keyword>
<dbReference type="STRING" id="61595.SAMN05421644_12544"/>
<dbReference type="PANTHER" id="PTHR32347:SF23">
    <property type="entry name" value="BLL5650 PROTEIN"/>
    <property type="match status" value="1"/>
</dbReference>
<proteinExistence type="predicted"/>
<protein>
    <submittedName>
        <fullName evidence="4">Biotin-lipoyl like</fullName>
    </submittedName>
</protein>
<comment type="subcellular location">
    <subcellularLocation>
        <location evidence="1">Cell envelope</location>
    </subcellularLocation>
</comment>
<evidence type="ECO:0000256" key="1">
    <source>
        <dbReference type="ARBA" id="ARBA00004196"/>
    </source>
</evidence>
<keyword evidence="3" id="KW-1133">Transmembrane helix</keyword>
<dbReference type="InterPro" id="IPR050465">
    <property type="entry name" value="UPF0194_transport"/>
</dbReference>
<dbReference type="Gene3D" id="1.10.287.470">
    <property type="entry name" value="Helix hairpin bin"/>
    <property type="match status" value="1"/>
</dbReference>
<evidence type="ECO:0000256" key="3">
    <source>
        <dbReference type="SAM" id="Phobius"/>
    </source>
</evidence>
<name>A0A1H3GLB2_ALLWA</name>
<dbReference type="SUPFAM" id="SSF111369">
    <property type="entry name" value="HlyD-like secretion proteins"/>
    <property type="match status" value="1"/>
</dbReference>
<evidence type="ECO:0000313" key="5">
    <source>
        <dbReference type="Proteomes" id="UP000198672"/>
    </source>
</evidence>
<accession>A0A1H3GLB2</accession>
<dbReference type="GO" id="GO:0030313">
    <property type="term" value="C:cell envelope"/>
    <property type="evidence" value="ECO:0007669"/>
    <property type="project" value="UniProtKB-SubCell"/>
</dbReference>
<dbReference type="SUPFAM" id="SSF55781">
    <property type="entry name" value="GAF domain-like"/>
    <property type="match status" value="1"/>
</dbReference>
<dbReference type="PANTHER" id="PTHR32347">
    <property type="entry name" value="EFFLUX SYSTEM COMPONENT YKNX-RELATED"/>
    <property type="match status" value="1"/>
</dbReference>
<dbReference type="AlphaFoldDB" id="A0A1H3GLB2"/>
<gene>
    <name evidence="4" type="ORF">SAMN05421644_12544</name>
</gene>
<reference evidence="5" key="1">
    <citation type="submission" date="2016-10" db="EMBL/GenBank/DDBJ databases">
        <authorList>
            <person name="Varghese N."/>
            <person name="Submissions S."/>
        </authorList>
    </citation>
    <scope>NUCLEOTIDE SEQUENCE [LARGE SCALE GENOMIC DNA]</scope>
    <source>
        <strain evidence="5">DSM 173</strain>
    </source>
</reference>
<keyword evidence="2" id="KW-0175">Coiled coil</keyword>
<feature type="transmembrane region" description="Helical" evidence="3">
    <location>
        <begin position="181"/>
        <end position="201"/>
    </location>
</feature>
<dbReference type="EMBL" id="FNOW01000025">
    <property type="protein sequence ID" value="SDY03850.1"/>
    <property type="molecule type" value="Genomic_DNA"/>
</dbReference>
<dbReference type="RefSeq" id="WP_091334008.1">
    <property type="nucleotide sequence ID" value="NZ_FNOW01000025.1"/>
</dbReference>